<reference evidence="8" key="1">
    <citation type="submission" date="2021-02" db="EMBL/GenBank/DDBJ databases">
        <authorList>
            <person name="Nowell W R."/>
        </authorList>
    </citation>
    <scope>NUCLEOTIDE SEQUENCE</scope>
</reference>
<dbReference type="GO" id="GO:0005634">
    <property type="term" value="C:nucleus"/>
    <property type="evidence" value="ECO:0007669"/>
    <property type="project" value="UniProtKB-SubCell"/>
</dbReference>
<comment type="caution">
    <text evidence="8">The sequence shown here is derived from an EMBL/GenBank/DDBJ whole genome shotgun (WGS) entry which is preliminary data.</text>
</comment>
<evidence type="ECO:0000259" key="7">
    <source>
        <dbReference type="PROSITE" id="PS50118"/>
    </source>
</evidence>
<keyword evidence="4 5" id="KW-0539">Nucleus</keyword>
<evidence type="ECO:0000313" key="9">
    <source>
        <dbReference type="Proteomes" id="UP000663828"/>
    </source>
</evidence>
<name>A0A816EFP8_ADIRI</name>
<organism evidence="8 9">
    <name type="scientific">Adineta ricciae</name>
    <name type="common">Rotifer</name>
    <dbReference type="NCBI Taxonomy" id="249248"/>
    <lineage>
        <taxon>Eukaryota</taxon>
        <taxon>Metazoa</taxon>
        <taxon>Spiralia</taxon>
        <taxon>Gnathifera</taxon>
        <taxon>Rotifera</taxon>
        <taxon>Eurotatoria</taxon>
        <taxon>Bdelloidea</taxon>
        <taxon>Adinetida</taxon>
        <taxon>Adinetidae</taxon>
        <taxon>Adineta</taxon>
    </lineage>
</organism>
<evidence type="ECO:0000256" key="6">
    <source>
        <dbReference type="SAM" id="MobiDB-lite"/>
    </source>
</evidence>
<dbReference type="Gene3D" id="1.10.30.10">
    <property type="entry name" value="High mobility group box domain"/>
    <property type="match status" value="1"/>
</dbReference>
<evidence type="ECO:0000256" key="5">
    <source>
        <dbReference type="PROSITE-ProRule" id="PRU00267"/>
    </source>
</evidence>
<feature type="region of interest" description="Disordered" evidence="6">
    <location>
        <begin position="116"/>
        <end position="165"/>
    </location>
</feature>
<feature type="DNA-binding region" description="HMG box" evidence="5">
    <location>
        <begin position="44"/>
        <end position="112"/>
    </location>
</feature>
<feature type="compositionally biased region" description="Basic and acidic residues" evidence="6">
    <location>
        <begin position="140"/>
        <end position="150"/>
    </location>
</feature>
<dbReference type="InterPro" id="IPR009071">
    <property type="entry name" value="HMG_box_dom"/>
</dbReference>
<dbReference type="SUPFAM" id="SSF47095">
    <property type="entry name" value="HMG-box"/>
    <property type="match status" value="1"/>
</dbReference>
<dbReference type="FunFam" id="1.10.30.10:FF:000016">
    <property type="entry name" value="FACT complex subunit SSRP1"/>
    <property type="match status" value="1"/>
</dbReference>
<dbReference type="PANTHER" id="PTHR48112">
    <property type="entry name" value="HIGH MOBILITY GROUP PROTEIN DSP1"/>
    <property type="match status" value="1"/>
</dbReference>
<comment type="similarity">
    <text evidence="2">Belongs to the HMGB family.</text>
</comment>
<evidence type="ECO:0000256" key="4">
    <source>
        <dbReference type="ARBA" id="ARBA00023242"/>
    </source>
</evidence>
<evidence type="ECO:0000313" key="8">
    <source>
        <dbReference type="EMBL" id="CAF1646126.1"/>
    </source>
</evidence>
<proteinExistence type="inferred from homology"/>
<sequence length="258" mass="30395">MSENDKTKFAAQAEADKQRFEREMAVYQPGEKRTKKKKKDPLAPKRPLSAFFHYCKEERPKLKALNPSLSVGEIAKELGDRWNHTLPDGKQTYEEAAQKDKERYEKEMNEFKLANKKAKSNSTTQVLPQQQQQQQHQHQHHSEQQIRMHQDQQQQQQYSSSSYQLPTFPSMQTFQPQTFTQMNNFQDNGLTPPLFRHYNGYSLPMSHNNVQMQQYQTLQPQHHVQPHQATYQTLTSVNTNHLKHHEDNINHPESESDK</sequence>
<dbReference type="SMART" id="SM00398">
    <property type="entry name" value="HMG"/>
    <property type="match status" value="1"/>
</dbReference>
<dbReference type="PRINTS" id="PR00886">
    <property type="entry name" value="HIGHMOBLTY12"/>
</dbReference>
<accession>A0A816EFP8</accession>
<dbReference type="Proteomes" id="UP000663828">
    <property type="component" value="Unassembled WGS sequence"/>
</dbReference>
<gene>
    <name evidence="8" type="ORF">XAT740_LOCUS54161</name>
</gene>
<keyword evidence="3 5" id="KW-0238">DNA-binding</keyword>
<dbReference type="InterPro" id="IPR036910">
    <property type="entry name" value="HMG_box_dom_sf"/>
</dbReference>
<evidence type="ECO:0000256" key="2">
    <source>
        <dbReference type="ARBA" id="ARBA00008774"/>
    </source>
</evidence>
<comment type="subcellular location">
    <subcellularLocation>
        <location evidence="1">Nucleus</location>
    </subcellularLocation>
</comment>
<evidence type="ECO:0000256" key="1">
    <source>
        <dbReference type="ARBA" id="ARBA00004123"/>
    </source>
</evidence>
<dbReference type="Pfam" id="PF00505">
    <property type="entry name" value="HMG_box"/>
    <property type="match status" value="1"/>
</dbReference>
<dbReference type="PROSITE" id="PS50118">
    <property type="entry name" value="HMG_BOX_2"/>
    <property type="match status" value="1"/>
</dbReference>
<feature type="compositionally biased region" description="Low complexity" evidence="6">
    <location>
        <begin position="152"/>
        <end position="165"/>
    </location>
</feature>
<dbReference type="InterPro" id="IPR050342">
    <property type="entry name" value="HMGB"/>
</dbReference>
<feature type="domain" description="HMG box" evidence="7">
    <location>
        <begin position="44"/>
        <end position="112"/>
    </location>
</feature>
<keyword evidence="9" id="KW-1185">Reference proteome</keyword>
<dbReference type="PANTHER" id="PTHR48112:SF32">
    <property type="entry name" value="HIGH MOBILITY GROUP PROTEIN B3"/>
    <property type="match status" value="1"/>
</dbReference>
<dbReference type="AlphaFoldDB" id="A0A816EFP8"/>
<dbReference type="EMBL" id="CAJNOR010009589">
    <property type="protein sequence ID" value="CAF1646126.1"/>
    <property type="molecule type" value="Genomic_DNA"/>
</dbReference>
<protein>
    <recommendedName>
        <fullName evidence="7">HMG box domain-containing protein</fullName>
    </recommendedName>
</protein>
<evidence type="ECO:0000256" key="3">
    <source>
        <dbReference type="ARBA" id="ARBA00023125"/>
    </source>
</evidence>
<dbReference type="GO" id="GO:0003677">
    <property type="term" value="F:DNA binding"/>
    <property type="evidence" value="ECO:0007669"/>
    <property type="project" value="UniProtKB-UniRule"/>
</dbReference>
<feature type="region of interest" description="Disordered" evidence="6">
    <location>
        <begin position="25"/>
        <end position="47"/>
    </location>
</feature>